<comment type="subcellular location">
    <subcellularLocation>
        <location evidence="1">Membrane</location>
    </subcellularLocation>
</comment>
<gene>
    <name evidence="5" type="ORF">BSL78_17999</name>
</gene>
<keyword evidence="4" id="KW-0472">Membrane</keyword>
<dbReference type="AlphaFoldDB" id="A0A2G8KB01"/>
<evidence type="ECO:0000256" key="1">
    <source>
        <dbReference type="ARBA" id="ARBA00004370"/>
    </source>
</evidence>
<evidence type="ECO:0000256" key="3">
    <source>
        <dbReference type="ARBA" id="ARBA00022989"/>
    </source>
</evidence>
<keyword evidence="6" id="KW-1185">Reference proteome</keyword>
<dbReference type="InterPro" id="IPR051008">
    <property type="entry name" value="Telomere_Capping_Maintenance"/>
</dbReference>
<proteinExistence type="predicted"/>
<comment type="caution">
    <text evidence="5">The sequence shown here is derived from an EMBL/GenBank/DDBJ whole genome shotgun (WGS) entry which is preliminary data.</text>
</comment>
<dbReference type="PANTHER" id="PTHR35518:SF2">
    <property type="entry name" value="MAINTENANCE OF TELOMERE CAPPING PROTEIN 6"/>
    <property type="match status" value="1"/>
</dbReference>
<dbReference type="GO" id="GO:0016020">
    <property type="term" value="C:membrane"/>
    <property type="evidence" value="ECO:0007669"/>
    <property type="project" value="UniProtKB-SubCell"/>
</dbReference>
<dbReference type="STRING" id="307972.A0A2G8KB01"/>
<dbReference type="Proteomes" id="UP000230750">
    <property type="component" value="Unassembled WGS sequence"/>
</dbReference>
<dbReference type="PANTHER" id="PTHR35518">
    <property type="entry name" value="MAINTENANCE OF TELOMOERE CAPPING"/>
    <property type="match status" value="1"/>
</dbReference>
<evidence type="ECO:0000256" key="4">
    <source>
        <dbReference type="ARBA" id="ARBA00023136"/>
    </source>
</evidence>
<reference evidence="5 6" key="1">
    <citation type="journal article" date="2017" name="PLoS Biol.">
        <title>The sea cucumber genome provides insights into morphological evolution and visceral regeneration.</title>
        <authorList>
            <person name="Zhang X."/>
            <person name="Sun L."/>
            <person name="Yuan J."/>
            <person name="Sun Y."/>
            <person name="Gao Y."/>
            <person name="Zhang L."/>
            <person name="Li S."/>
            <person name="Dai H."/>
            <person name="Hamel J.F."/>
            <person name="Liu C."/>
            <person name="Yu Y."/>
            <person name="Liu S."/>
            <person name="Lin W."/>
            <person name="Guo K."/>
            <person name="Jin S."/>
            <person name="Xu P."/>
            <person name="Storey K.B."/>
            <person name="Huan P."/>
            <person name="Zhang T."/>
            <person name="Zhou Y."/>
            <person name="Zhang J."/>
            <person name="Lin C."/>
            <person name="Li X."/>
            <person name="Xing L."/>
            <person name="Huo D."/>
            <person name="Sun M."/>
            <person name="Wang L."/>
            <person name="Mercier A."/>
            <person name="Li F."/>
            <person name="Yang H."/>
            <person name="Xiang J."/>
        </authorList>
    </citation>
    <scope>NUCLEOTIDE SEQUENCE [LARGE SCALE GENOMIC DNA]</scope>
    <source>
        <strain evidence="5">Shaxun</strain>
        <tissue evidence="5">Muscle</tissue>
    </source>
</reference>
<keyword evidence="3" id="KW-1133">Transmembrane helix</keyword>
<evidence type="ECO:0000313" key="5">
    <source>
        <dbReference type="EMBL" id="PIK45139.1"/>
    </source>
</evidence>
<evidence type="ECO:0000256" key="2">
    <source>
        <dbReference type="ARBA" id="ARBA00022692"/>
    </source>
</evidence>
<protein>
    <recommendedName>
        <fullName evidence="7">C-type lectin domain-containing protein</fullName>
    </recommendedName>
</protein>
<dbReference type="EMBL" id="MRZV01000732">
    <property type="protein sequence ID" value="PIK45139.1"/>
    <property type="molecule type" value="Genomic_DNA"/>
</dbReference>
<sequence>MFILSSQQLSFSKDDYLNYVRYYSSHQTSEPLRRFDGNNGKLFLLAKGAEILAGELSKDDKITCHLRQIMNVTEVDSNSTYKFTILVEDESDDRTFQAEVLAQLSYSSEGSAIVADIYSIDTTERLAGVCDQISSLSNCTKCINFGRCSKGHVPIDRWLDFALKTQREIQIHKPFPDVQFLALRLSHAHKRAVGCSPLDRAFYLGIKEIGEWVKDPRNKGKVIRIYIFIRSRLSHSSFANSHSWIRRLFLLGMFTPYPHCGGRNLSVTRRYYSDSTNYGPFWNGPKKTGVILDFSEYAKCRVGYPAADQLNPVMLRSAIYTWAEGEPSTNLTLSTCIYIGGRDGRWHVAKNCTTSMHSACSKKKHGDVWTISSTKGPSGDQGQCPDGYRFDVPNDGYKRQKLMESMKKQDVWINVKPFLPLLMTENIL</sequence>
<organism evidence="5 6">
    <name type="scientific">Stichopus japonicus</name>
    <name type="common">Sea cucumber</name>
    <dbReference type="NCBI Taxonomy" id="307972"/>
    <lineage>
        <taxon>Eukaryota</taxon>
        <taxon>Metazoa</taxon>
        <taxon>Echinodermata</taxon>
        <taxon>Eleutherozoa</taxon>
        <taxon>Echinozoa</taxon>
        <taxon>Holothuroidea</taxon>
        <taxon>Aspidochirotacea</taxon>
        <taxon>Aspidochirotida</taxon>
        <taxon>Stichopodidae</taxon>
        <taxon>Apostichopus</taxon>
    </lineage>
</organism>
<accession>A0A2G8KB01</accession>
<evidence type="ECO:0000313" key="6">
    <source>
        <dbReference type="Proteomes" id="UP000230750"/>
    </source>
</evidence>
<keyword evidence="2" id="KW-0812">Transmembrane</keyword>
<dbReference type="OrthoDB" id="7984201at2759"/>
<name>A0A2G8KB01_STIJA</name>
<evidence type="ECO:0008006" key="7">
    <source>
        <dbReference type="Google" id="ProtNLM"/>
    </source>
</evidence>